<reference evidence="6" key="1">
    <citation type="submission" date="2016-11" db="EMBL/GenBank/DDBJ databases">
        <authorList>
            <person name="Varghese N."/>
            <person name="Submissions S."/>
        </authorList>
    </citation>
    <scope>NUCLEOTIDE SEQUENCE [LARGE SCALE GENOMIC DNA]</scope>
    <source>
        <strain evidence="6">DSM 15449</strain>
    </source>
</reference>
<dbReference type="PIRSF" id="PIRSF004884">
    <property type="entry name" value="Sugar_kin_arch"/>
    <property type="match status" value="1"/>
</dbReference>
<evidence type="ECO:0000313" key="5">
    <source>
        <dbReference type="EMBL" id="SHI30293.1"/>
    </source>
</evidence>
<dbReference type="InterPro" id="IPR006204">
    <property type="entry name" value="GHMP_kinase_N_dom"/>
</dbReference>
<keyword evidence="1" id="KW-0808">Transferase</keyword>
<feature type="domain" description="GHMP kinase C-terminal" evidence="4">
    <location>
        <begin position="219"/>
        <end position="301"/>
    </location>
</feature>
<dbReference type="GO" id="GO:0005524">
    <property type="term" value="F:ATP binding"/>
    <property type="evidence" value="ECO:0007669"/>
    <property type="project" value="InterPro"/>
</dbReference>
<dbReference type="Pfam" id="PF08544">
    <property type="entry name" value="GHMP_kinases_C"/>
    <property type="match status" value="1"/>
</dbReference>
<dbReference type="STRING" id="1121420.SAMN02746098_03856"/>
<name>A0A1M6A257_9FIRM</name>
<evidence type="ECO:0000313" key="6">
    <source>
        <dbReference type="Proteomes" id="UP000183954"/>
    </source>
</evidence>
<dbReference type="InterPro" id="IPR020568">
    <property type="entry name" value="Ribosomal_Su5_D2-typ_SF"/>
</dbReference>
<dbReference type="Pfam" id="PF00288">
    <property type="entry name" value="GHMP_kinases_N"/>
    <property type="match status" value="1"/>
</dbReference>
<dbReference type="PANTHER" id="PTHR20861:SF6">
    <property type="entry name" value="BETA-RIBOFURANOSYLPHENOL 5'-PHOSPHATE SYNTHASE"/>
    <property type="match status" value="1"/>
</dbReference>
<sequence>MPKAWVRVGARLHLGQLDLNGSLGRLYGGLGLAIDQPQLELTSEQGSKLQIEGPESEIKRAERIALQYLQHYSLPGVKIKLMQSLPSHSGLGSGTQLALALGFAITRVYGLRPPLLELAGLTDREGSRSGIGVAAFKKGGFLVDGGKPASETISGTKTNYHVPPVITRFSFPKEWAIVIAIPKKGEEMFGSKEEKAFKSLLPMEEHISGRISRLLLMKLLPALAEKDLQRFGQGVTEIQEHLGDYFSPVQGGRFATTDGARVAEYMLSQGAAGVGQSSWGPTVYGFTDRKKLASLAENIRNLMGDRGQVWVAGGVNHGAEWSIS</sequence>
<dbReference type="AlphaFoldDB" id="A0A1M6A257"/>
<dbReference type="Proteomes" id="UP000183954">
    <property type="component" value="Unassembled WGS sequence"/>
</dbReference>
<dbReference type="Gene3D" id="3.30.230.10">
    <property type="match status" value="1"/>
</dbReference>
<evidence type="ECO:0000256" key="2">
    <source>
        <dbReference type="ARBA" id="ARBA00022777"/>
    </source>
</evidence>
<organism evidence="5 6">
    <name type="scientific">Desulfosporosinus lacus DSM 15449</name>
    <dbReference type="NCBI Taxonomy" id="1121420"/>
    <lineage>
        <taxon>Bacteria</taxon>
        <taxon>Bacillati</taxon>
        <taxon>Bacillota</taxon>
        <taxon>Clostridia</taxon>
        <taxon>Eubacteriales</taxon>
        <taxon>Desulfitobacteriaceae</taxon>
        <taxon>Desulfosporosinus</taxon>
    </lineage>
</organism>
<proteinExistence type="predicted"/>
<feature type="domain" description="GHMP kinase N-terminal" evidence="3">
    <location>
        <begin position="63"/>
        <end position="140"/>
    </location>
</feature>
<keyword evidence="6" id="KW-1185">Reference proteome</keyword>
<dbReference type="NCBIfam" id="TIGR00144">
    <property type="entry name" value="beta_RFAP_syn"/>
    <property type="match status" value="1"/>
</dbReference>
<protein>
    <submittedName>
        <fullName evidence="5">Beta-RFAP synthase</fullName>
    </submittedName>
</protein>
<keyword evidence="2" id="KW-0418">Kinase</keyword>
<dbReference type="RefSeq" id="WP_073031345.1">
    <property type="nucleotide sequence ID" value="NZ_FQXJ01000016.1"/>
</dbReference>
<evidence type="ECO:0000259" key="3">
    <source>
        <dbReference type="Pfam" id="PF00288"/>
    </source>
</evidence>
<dbReference type="PANTHER" id="PTHR20861">
    <property type="entry name" value="HOMOSERINE/4-DIPHOSPHOCYTIDYL-2-C-METHYL-D-ERYTHRITOL KINASE"/>
    <property type="match status" value="1"/>
</dbReference>
<dbReference type="EMBL" id="FQXJ01000016">
    <property type="protein sequence ID" value="SHI30293.1"/>
    <property type="molecule type" value="Genomic_DNA"/>
</dbReference>
<accession>A0A1M6A257</accession>
<dbReference type="OrthoDB" id="1492801at2"/>
<dbReference type="GO" id="GO:0016301">
    <property type="term" value="F:kinase activity"/>
    <property type="evidence" value="ECO:0007669"/>
    <property type="project" value="UniProtKB-KW"/>
</dbReference>
<dbReference type="SUPFAM" id="SSF54211">
    <property type="entry name" value="Ribosomal protein S5 domain 2-like"/>
    <property type="match status" value="1"/>
</dbReference>
<evidence type="ECO:0000259" key="4">
    <source>
        <dbReference type="Pfam" id="PF08544"/>
    </source>
</evidence>
<evidence type="ECO:0000256" key="1">
    <source>
        <dbReference type="ARBA" id="ARBA00022679"/>
    </source>
</evidence>
<gene>
    <name evidence="5" type="ORF">SAMN02746098_03856</name>
</gene>
<dbReference type="InterPro" id="IPR013750">
    <property type="entry name" value="GHMP_kinase_C_dom"/>
</dbReference>
<dbReference type="InterPro" id="IPR004422">
    <property type="entry name" value="RFAP_synthase"/>
</dbReference>
<dbReference type="InterPro" id="IPR014721">
    <property type="entry name" value="Ribsml_uS5_D2-typ_fold_subgr"/>
</dbReference>